<protein>
    <recommendedName>
        <fullName evidence="4">RRM domain-containing protein</fullName>
    </recommendedName>
</protein>
<feature type="region of interest" description="Disordered" evidence="1">
    <location>
        <begin position="458"/>
        <end position="478"/>
    </location>
</feature>
<gene>
    <name evidence="2" type="ORF">CTI12_AA072720</name>
</gene>
<proteinExistence type="predicted"/>
<dbReference type="AlphaFoldDB" id="A0A2U1NH93"/>
<evidence type="ECO:0008006" key="4">
    <source>
        <dbReference type="Google" id="ProtNLM"/>
    </source>
</evidence>
<accession>A0A2U1NH93</accession>
<dbReference type="SUPFAM" id="SSF54928">
    <property type="entry name" value="RNA-binding domain, RBD"/>
    <property type="match status" value="1"/>
</dbReference>
<dbReference type="Proteomes" id="UP000245207">
    <property type="component" value="Unassembled WGS sequence"/>
</dbReference>
<evidence type="ECO:0000313" key="2">
    <source>
        <dbReference type="EMBL" id="PWA72841.1"/>
    </source>
</evidence>
<dbReference type="GO" id="GO:0003676">
    <property type="term" value="F:nucleic acid binding"/>
    <property type="evidence" value="ECO:0007669"/>
    <property type="project" value="InterPro"/>
</dbReference>
<evidence type="ECO:0000313" key="3">
    <source>
        <dbReference type="Proteomes" id="UP000245207"/>
    </source>
</evidence>
<dbReference type="InterPro" id="IPR035979">
    <property type="entry name" value="RBD_domain_sf"/>
</dbReference>
<keyword evidence="3" id="KW-1185">Reference proteome</keyword>
<feature type="region of interest" description="Disordered" evidence="1">
    <location>
        <begin position="370"/>
        <end position="407"/>
    </location>
</feature>
<dbReference type="Gene3D" id="3.30.70.330">
    <property type="match status" value="1"/>
</dbReference>
<dbReference type="OrthoDB" id="1744977at2759"/>
<sequence>MATSTPNYAASSSRKKAIITFVRQVNNYKWKRQSKPFSDLPFRMEFPNSKRSVMDDLARISLSVYVANFPSHLTIRELRNICGKAGTLVDVYIAKHKNALGQMFGFCRFIKLRLYACIAKHDRKLGCKSSFTRVQNAKPVAPVASKSMPVPNASLASSYVNVAKGQSKGEAKAFNSAHEGSGSHIPSIILSQDTSNEFLLGLLRCFKDFRAIANTKNMCHNEGFLNVDFKYLGGLWVLFDFDSEEARNKFLSHKGILTWFSSLIPWYNEFVVDERLVWLEIEGVPVRAWDNLVFTKIFNRWGEIIFIDESDVCNRLSKRLCIKSTHMDLIFVSVMVTLNNVNYTIRVRELCSWTPTFASIDNDSDEDISFGAYDKSDNDSNGDGGSGDGVSEFDVDDGDGGSKTDADPIVDKVLEDFALNQEAGDQVLEVNLTTPKSEGKVMEPPISDPFELDKLIKKSSKPQKSRQSITPEFPPGFSSNFNNVHASSDSVHNLEHNSSAGDMCKHPGSSMQEHLEETIKVGLALGLDMEGCEKTLASLINEIGDKDLNK</sequence>
<reference evidence="2 3" key="1">
    <citation type="journal article" date="2018" name="Mol. Plant">
        <title>The genome of Artemisia annua provides insight into the evolution of Asteraceae family and artemisinin biosynthesis.</title>
        <authorList>
            <person name="Shen Q."/>
            <person name="Zhang L."/>
            <person name="Liao Z."/>
            <person name="Wang S."/>
            <person name="Yan T."/>
            <person name="Shi P."/>
            <person name="Liu M."/>
            <person name="Fu X."/>
            <person name="Pan Q."/>
            <person name="Wang Y."/>
            <person name="Lv Z."/>
            <person name="Lu X."/>
            <person name="Zhang F."/>
            <person name="Jiang W."/>
            <person name="Ma Y."/>
            <person name="Chen M."/>
            <person name="Hao X."/>
            <person name="Li L."/>
            <person name="Tang Y."/>
            <person name="Lv G."/>
            <person name="Zhou Y."/>
            <person name="Sun X."/>
            <person name="Brodelius P.E."/>
            <person name="Rose J.K.C."/>
            <person name="Tang K."/>
        </authorList>
    </citation>
    <scope>NUCLEOTIDE SEQUENCE [LARGE SCALE GENOMIC DNA]</scope>
    <source>
        <strain evidence="3">cv. Huhao1</strain>
        <tissue evidence="2">Leaf</tissue>
    </source>
</reference>
<comment type="caution">
    <text evidence="2">The sequence shown here is derived from an EMBL/GenBank/DDBJ whole genome shotgun (WGS) entry which is preliminary data.</text>
</comment>
<evidence type="ECO:0000256" key="1">
    <source>
        <dbReference type="SAM" id="MobiDB-lite"/>
    </source>
</evidence>
<organism evidence="2 3">
    <name type="scientific">Artemisia annua</name>
    <name type="common">Sweet wormwood</name>
    <dbReference type="NCBI Taxonomy" id="35608"/>
    <lineage>
        <taxon>Eukaryota</taxon>
        <taxon>Viridiplantae</taxon>
        <taxon>Streptophyta</taxon>
        <taxon>Embryophyta</taxon>
        <taxon>Tracheophyta</taxon>
        <taxon>Spermatophyta</taxon>
        <taxon>Magnoliopsida</taxon>
        <taxon>eudicotyledons</taxon>
        <taxon>Gunneridae</taxon>
        <taxon>Pentapetalae</taxon>
        <taxon>asterids</taxon>
        <taxon>campanulids</taxon>
        <taxon>Asterales</taxon>
        <taxon>Asteraceae</taxon>
        <taxon>Asteroideae</taxon>
        <taxon>Anthemideae</taxon>
        <taxon>Artemisiinae</taxon>
        <taxon>Artemisia</taxon>
    </lineage>
</organism>
<dbReference type="InterPro" id="IPR012677">
    <property type="entry name" value="Nucleotide-bd_a/b_plait_sf"/>
</dbReference>
<dbReference type="EMBL" id="PKPP01002833">
    <property type="protein sequence ID" value="PWA72841.1"/>
    <property type="molecule type" value="Genomic_DNA"/>
</dbReference>
<name>A0A2U1NH93_ARTAN</name>
<dbReference type="CDD" id="cd00590">
    <property type="entry name" value="RRM_SF"/>
    <property type="match status" value="1"/>
</dbReference>